<dbReference type="Pfam" id="PF12833">
    <property type="entry name" value="HTH_18"/>
    <property type="match status" value="1"/>
</dbReference>
<evidence type="ECO:0000256" key="3">
    <source>
        <dbReference type="ARBA" id="ARBA00023163"/>
    </source>
</evidence>
<name>A0A1T5P9G2_9BACT</name>
<dbReference type="SUPFAM" id="SSF51215">
    <property type="entry name" value="Regulatory protein AraC"/>
    <property type="match status" value="1"/>
</dbReference>
<dbReference type="GO" id="GO:0043565">
    <property type="term" value="F:sequence-specific DNA binding"/>
    <property type="evidence" value="ECO:0007669"/>
    <property type="project" value="InterPro"/>
</dbReference>
<gene>
    <name evidence="5" type="ORF">SAMN05660461_5271</name>
</gene>
<dbReference type="InterPro" id="IPR018060">
    <property type="entry name" value="HTH_AraC"/>
</dbReference>
<evidence type="ECO:0000313" key="5">
    <source>
        <dbReference type="EMBL" id="SKD09384.1"/>
    </source>
</evidence>
<dbReference type="Pfam" id="PF02311">
    <property type="entry name" value="AraC_binding"/>
    <property type="match status" value="1"/>
</dbReference>
<evidence type="ECO:0000256" key="1">
    <source>
        <dbReference type="ARBA" id="ARBA00023015"/>
    </source>
</evidence>
<dbReference type="PANTHER" id="PTHR43280">
    <property type="entry name" value="ARAC-FAMILY TRANSCRIPTIONAL REGULATOR"/>
    <property type="match status" value="1"/>
</dbReference>
<dbReference type="Gene3D" id="1.10.10.60">
    <property type="entry name" value="Homeodomain-like"/>
    <property type="match status" value="2"/>
</dbReference>
<dbReference type="STRING" id="393003.SAMN05660461_5271"/>
<evidence type="ECO:0000259" key="4">
    <source>
        <dbReference type="PROSITE" id="PS01124"/>
    </source>
</evidence>
<evidence type="ECO:0000313" key="6">
    <source>
        <dbReference type="Proteomes" id="UP000190166"/>
    </source>
</evidence>
<dbReference type="InterPro" id="IPR020449">
    <property type="entry name" value="Tscrpt_reg_AraC-type_HTH"/>
</dbReference>
<sequence>MMNYYKYLPVSREDENWGLWVLNTGCTQVAATDIYPGKNHPAHHHFNWKKGRVLNEYQVIYITSGKGIFESDSCRQQEIKAGTIILLFPGERHRYRPLAETGWDEYWVGMKGPVLDNLLKENFFTREKPCLYIGFQEGTLQLFHLIIEKTKQENPGYQPLIAGAALHLMGNIHYLVKQQVNGNKEREQLMNKARLLFRANISQHYSPEQAAEELQVGYSWFRKEFKKYTGLSPFQYYIQLKIEKARELLNDPAVSVKEIAYDLRFDSSFYFSRIFKEKTGLTPTEYRKRAQGDI</sequence>
<organism evidence="5 6">
    <name type="scientific">Chitinophaga ginsengisegetis</name>
    <dbReference type="NCBI Taxonomy" id="393003"/>
    <lineage>
        <taxon>Bacteria</taxon>
        <taxon>Pseudomonadati</taxon>
        <taxon>Bacteroidota</taxon>
        <taxon>Chitinophagia</taxon>
        <taxon>Chitinophagales</taxon>
        <taxon>Chitinophagaceae</taxon>
        <taxon>Chitinophaga</taxon>
    </lineage>
</organism>
<dbReference type="GO" id="GO:0003700">
    <property type="term" value="F:DNA-binding transcription factor activity"/>
    <property type="evidence" value="ECO:0007669"/>
    <property type="project" value="InterPro"/>
</dbReference>
<dbReference type="PANTHER" id="PTHR43280:SF30">
    <property type="entry name" value="MMSAB OPERON REGULATORY PROTEIN"/>
    <property type="match status" value="1"/>
</dbReference>
<dbReference type="AlphaFoldDB" id="A0A1T5P9G2"/>
<reference evidence="5 6" key="1">
    <citation type="submission" date="2017-02" db="EMBL/GenBank/DDBJ databases">
        <authorList>
            <person name="Peterson S.W."/>
        </authorList>
    </citation>
    <scope>NUCLEOTIDE SEQUENCE [LARGE SCALE GENOMIC DNA]</scope>
    <source>
        <strain evidence="5 6">DSM 18108</strain>
    </source>
</reference>
<dbReference type="Gene3D" id="2.60.120.10">
    <property type="entry name" value="Jelly Rolls"/>
    <property type="match status" value="1"/>
</dbReference>
<dbReference type="PROSITE" id="PS00041">
    <property type="entry name" value="HTH_ARAC_FAMILY_1"/>
    <property type="match status" value="1"/>
</dbReference>
<keyword evidence="2 5" id="KW-0238">DNA-binding</keyword>
<dbReference type="InterPro" id="IPR003313">
    <property type="entry name" value="AraC-bd"/>
</dbReference>
<keyword evidence="1" id="KW-0805">Transcription regulation</keyword>
<dbReference type="Proteomes" id="UP000190166">
    <property type="component" value="Unassembled WGS sequence"/>
</dbReference>
<dbReference type="InterPro" id="IPR018062">
    <property type="entry name" value="HTH_AraC-typ_CS"/>
</dbReference>
<dbReference type="SUPFAM" id="SSF46689">
    <property type="entry name" value="Homeodomain-like"/>
    <property type="match status" value="2"/>
</dbReference>
<dbReference type="InterPro" id="IPR037923">
    <property type="entry name" value="HTH-like"/>
</dbReference>
<dbReference type="PROSITE" id="PS01124">
    <property type="entry name" value="HTH_ARAC_FAMILY_2"/>
    <property type="match status" value="1"/>
</dbReference>
<feature type="domain" description="HTH araC/xylS-type" evidence="4">
    <location>
        <begin position="191"/>
        <end position="289"/>
    </location>
</feature>
<keyword evidence="3" id="KW-0804">Transcription</keyword>
<protein>
    <submittedName>
        <fullName evidence="5">AraC-type DNA-binding protein</fullName>
    </submittedName>
</protein>
<accession>A0A1T5P9G2</accession>
<dbReference type="SMART" id="SM00342">
    <property type="entry name" value="HTH_ARAC"/>
    <property type="match status" value="1"/>
</dbReference>
<dbReference type="EMBL" id="FUZZ01000005">
    <property type="protein sequence ID" value="SKD09384.1"/>
    <property type="molecule type" value="Genomic_DNA"/>
</dbReference>
<dbReference type="InterPro" id="IPR014710">
    <property type="entry name" value="RmlC-like_jellyroll"/>
</dbReference>
<evidence type="ECO:0000256" key="2">
    <source>
        <dbReference type="ARBA" id="ARBA00023125"/>
    </source>
</evidence>
<dbReference type="RefSeq" id="WP_079473100.1">
    <property type="nucleotide sequence ID" value="NZ_FUZZ01000005.1"/>
</dbReference>
<proteinExistence type="predicted"/>
<keyword evidence="6" id="KW-1185">Reference proteome</keyword>
<dbReference type="PRINTS" id="PR00032">
    <property type="entry name" value="HTHARAC"/>
</dbReference>
<dbReference type="InterPro" id="IPR009057">
    <property type="entry name" value="Homeodomain-like_sf"/>
</dbReference>